<sequence length="355" mass="36820">MKKRSTALVMALALAAGAVSGCGALSVGGDTVGETTAAPAAESGDSGETAAAAAEGSSTGYPTKTVEVIVPFAAGGGADIATRLVCSYLEQELGQTFVINNVSGGGGTIGLTNLVDADPDGYTIAYFSSTDSNGDILFDGVTYNKDSFAPVAQFSADPHIIVASNKSGITDVDSLIAAGQDGSTLWGIGGAWTHWDFLKMEFEEATGTNYKRLVFDGGVTAINNVASGDCAVATPFVSEALAQIESGNVKAIAVTSAERNSMAPDVPTLAESGIPELEGFESVMWRGFVAPAGTPEDVLKTLSDAVGKVCENEEFIQRAEEAGVTVEFMGYDDFKQYYEDNHTSVREMIENANFE</sequence>
<reference evidence="4" key="2">
    <citation type="submission" date="2021-04" db="EMBL/GenBank/DDBJ databases">
        <authorList>
            <person name="Gilroy R."/>
        </authorList>
    </citation>
    <scope>NUCLEOTIDE SEQUENCE</scope>
    <source>
        <strain evidence="4">CHK178-16964</strain>
    </source>
</reference>
<dbReference type="SUPFAM" id="SSF53850">
    <property type="entry name" value="Periplasmic binding protein-like II"/>
    <property type="match status" value="1"/>
</dbReference>
<proteinExistence type="inferred from homology"/>
<dbReference type="PANTHER" id="PTHR42928:SF5">
    <property type="entry name" value="BLR1237 PROTEIN"/>
    <property type="match status" value="1"/>
</dbReference>
<dbReference type="Pfam" id="PF03401">
    <property type="entry name" value="TctC"/>
    <property type="match status" value="1"/>
</dbReference>
<comment type="similarity">
    <text evidence="1">Belongs to the UPF0065 (bug) family.</text>
</comment>
<dbReference type="CDD" id="cd07012">
    <property type="entry name" value="PBP2_Bug_TTT"/>
    <property type="match status" value="1"/>
</dbReference>
<organism evidence="4 5">
    <name type="scientific">Candidatus Lachnoclostridium stercoravium</name>
    <dbReference type="NCBI Taxonomy" id="2838633"/>
    <lineage>
        <taxon>Bacteria</taxon>
        <taxon>Bacillati</taxon>
        <taxon>Bacillota</taxon>
        <taxon>Clostridia</taxon>
        <taxon>Lachnospirales</taxon>
        <taxon>Lachnospiraceae</taxon>
    </lineage>
</organism>
<dbReference type="Gene3D" id="3.40.190.10">
    <property type="entry name" value="Periplasmic binding protein-like II"/>
    <property type="match status" value="1"/>
</dbReference>
<dbReference type="PIRSF" id="PIRSF017082">
    <property type="entry name" value="YflP"/>
    <property type="match status" value="1"/>
</dbReference>
<dbReference type="PROSITE" id="PS51257">
    <property type="entry name" value="PROKAR_LIPOPROTEIN"/>
    <property type="match status" value="1"/>
</dbReference>
<dbReference type="PANTHER" id="PTHR42928">
    <property type="entry name" value="TRICARBOXYLATE-BINDING PROTEIN"/>
    <property type="match status" value="1"/>
</dbReference>
<comment type="caution">
    <text evidence="4">The sequence shown here is derived from an EMBL/GenBank/DDBJ whole genome shotgun (WGS) entry which is preliminary data.</text>
</comment>
<name>A0A9D2KMT5_9FIRM</name>
<keyword evidence="3" id="KW-0732">Signal</keyword>
<dbReference type="InterPro" id="IPR005064">
    <property type="entry name" value="BUG"/>
</dbReference>
<protein>
    <submittedName>
        <fullName evidence="4">Tripartite tricarboxylate transporter substrate binding protein</fullName>
    </submittedName>
</protein>
<evidence type="ECO:0000256" key="2">
    <source>
        <dbReference type="SAM" id="MobiDB-lite"/>
    </source>
</evidence>
<dbReference type="Proteomes" id="UP000823900">
    <property type="component" value="Unassembled WGS sequence"/>
</dbReference>
<feature type="compositionally biased region" description="Low complexity" evidence="2">
    <location>
        <begin position="40"/>
        <end position="59"/>
    </location>
</feature>
<dbReference type="AlphaFoldDB" id="A0A9D2KMT5"/>
<evidence type="ECO:0000313" key="5">
    <source>
        <dbReference type="Proteomes" id="UP000823900"/>
    </source>
</evidence>
<gene>
    <name evidence="4" type="ORF">IAA07_04865</name>
</gene>
<feature type="chain" id="PRO_5038822501" evidence="3">
    <location>
        <begin position="22"/>
        <end position="355"/>
    </location>
</feature>
<dbReference type="EMBL" id="DWZA01000044">
    <property type="protein sequence ID" value="HJA70898.1"/>
    <property type="molecule type" value="Genomic_DNA"/>
</dbReference>
<evidence type="ECO:0000256" key="1">
    <source>
        <dbReference type="ARBA" id="ARBA00006987"/>
    </source>
</evidence>
<evidence type="ECO:0000256" key="3">
    <source>
        <dbReference type="SAM" id="SignalP"/>
    </source>
</evidence>
<reference evidence="4" key="1">
    <citation type="journal article" date="2021" name="PeerJ">
        <title>Extensive microbial diversity within the chicken gut microbiome revealed by metagenomics and culture.</title>
        <authorList>
            <person name="Gilroy R."/>
            <person name="Ravi A."/>
            <person name="Getino M."/>
            <person name="Pursley I."/>
            <person name="Horton D.L."/>
            <person name="Alikhan N.F."/>
            <person name="Baker D."/>
            <person name="Gharbi K."/>
            <person name="Hall N."/>
            <person name="Watson M."/>
            <person name="Adriaenssens E.M."/>
            <person name="Foster-Nyarko E."/>
            <person name="Jarju S."/>
            <person name="Secka A."/>
            <person name="Antonio M."/>
            <person name="Oren A."/>
            <person name="Chaudhuri R.R."/>
            <person name="La Ragione R."/>
            <person name="Hildebrand F."/>
            <person name="Pallen M.J."/>
        </authorList>
    </citation>
    <scope>NUCLEOTIDE SEQUENCE</scope>
    <source>
        <strain evidence="4">CHK178-16964</strain>
    </source>
</reference>
<feature type="region of interest" description="Disordered" evidence="2">
    <location>
        <begin position="36"/>
        <end position="59"/>
    </location>
</feature>
<dbReference type="InterPro" id="IPR042100">
    <property type="entry name" value="Bug_dom1"/>
</dbReference>
<accession>A0A9D2KMT5</accession>
<feature type="signal peptide" evidence="3">
    <location>
        <begin position="1"/>
        <end position="21"/>
    </location>
</feature>
<evidence type="ECO:0000313" key="4">
    <source>
        <dbReference type="EMBL" id="HJA70898.1"/>
    </source>
</evidence>
<dbReference type="Gene3D" id="3.40.190.150">
    <property type="entry name" value="Bordetella uptake gene, domain 1"/>
    <property type="match status" value="1"/>
</dbReference>